<feature type="compositionally biased region" description="Polar residues" evidence="16">
    <location>
        <begin position="826"/>
        <end position="838"/>
    </location>
</feature>
<dbReference type="InterPro" id="IPR050122">
    <property type="entry name" value="RTK"/>
</dbReference>
<dbReference type="InterPro" id="IPR001245">
    <property type="entry name" value="Ser-Thr/Tyr_kinase_cat_dom"/>
</dbReference>
<dbReference type="InterPro" id="IPR009030">
    <property type="entry name" value="Growth_fac_rcpt_cys_sf"/>
</dbReference>
<dbReference type="InterPro" id="IPR036941">
    <property type="entry name" value="Rcpt_L-dom_sf"/>
</dbReference>
<dbReference type="PROSITE" id="PS00109">
    <property type="entry name" value="PROTEIN_KINASE_TYR"/>
    <property type="match status" value="1"/>
</dbReference>
<dbReference type="SUPFAM" id="SSF56112">
    <property type="entry name" value="Protein kinase-like (PK-like)"/>
    <property type="match status" value="1"/>
</dbReference>
<evidence type="ECO:0000256" key="9">
    <source>
        <dbReference type="ARBA" id="ARBA00022777"/>
    </source>
</evidence>
<keyword evidence="8" id="KW-0547">Nucleotide-binding</keyword>
<accession>A0A5K3EF80</accession>
<feature type="compositionally biased region" description="Polar residues" evidence="16">
    <location>
        <begin position="1508"/>
        <end position="1518"/>
    </location>
</feature>
<dbReference type="Gene3D" id="2.10.220.10">
    <property type="entry name" value="Hormone Receptor, Insulin-like Growth Factor Receptor 1, Chain A, domain 2"/>
    <property type="match status" value="1"/>
</dbReference>
<dbReference type="InterPro" id="IPR036116">
    <property type="entry name" value="FN3_sf"/>
</dbReference>
<keyword evidence="3" id="KW-0597">Phosphoprotein</keyword>
<feature type="compositionally biased region" description="Polar residues" evidence="16">
    <location>
        <begin position="1486"/>
        <end position="1500"/>
    </location>
</feature>
<keyword evidence="4" id="KW-0808">Transferase</keyword>
<dbReference type="Gene3D" id="3.80.20.20">
    <property type="entry name" value="Receptor L-domain"/>
    <property type="match status" value="2"/>
</dbReference>
<keyword evidence="10" id="KW-0067">ATP-binding</keyword>
<keyword evidence="6" id="KW-0732">Signal</keyword>
<evidence type="ECO:0000256" key="3">
    <source>
        <dbReference type="ARBA" id="ARBA00022553"/>
    </source>
</evidence>
<keyword evidence="13" id="KW-0829">Tyrosine-protein kinase</keyword>
<dbReference type="Gene3D" id="1.10.510.10">
    <property type="entry name" value="Transferase(Phosphotransferase) domain 1"/>
    <property type="match status" value="1"/>
</dbReference>
<reference evidence="19" key="1">
    <citation type="submission" date="2019-11" db="UniProtKB">
        <authorList>
            <consortium name="WormBaseParasite"/>
        </authorList>
    </citation>
    <scope>IDENTIFICATION</scope>
</reference>
<feature type="region of interest" description="Disordered" evidence="16">
    <location>
        <begin position="1478"/>
        <end position="1535"/>
    </location>
</feature>
<evidence type="ECO:0000256" key="11">
    <source>
        <dbReference type="ARBA" id="ARBA00022989"/>
    </source>
</evidence>
<proteinExistence type="predicted"/>
<dbReference type="SUPFAM" id="SSF49265">
    <property type="entry name" value="Fibronectin type III"/>
    <property type="match status" value="2"/>
</dbReference>
<evidence type="ECO:0000256" key="5">
    <source>
        <dbReference type="ARBA" id="ARBA00022692"/>
    </source>
</evidence>
<evidence type="ECO:0000256" key="8">
    <source>
        <dbReference type="ARBA" id="ARBA00022741"/>
    </source>
</evidence>
<evidence type="ECO:0000259" key="18">
    <source>
        <dbReference type="PROSITE" id="PS50011"/>
    </source>
</evidence>
<keyword evidence="11 17" id="KW-1133">Transmembrane helix</keyword>
<dbReference type="InterPro" id="IPR006211">
    <property type="entry name" value="Furin-like_Cys-rich_dom"/>
</dbReference>
<evidence type="ECO:0000256" key="13">
    <source>
        <dbReference type="ARBA" id="ARBA00023137"/>
    </source>
</evidence>
<dbReference type="SUPFAM" id="SSF57184">
    <property type="entry name" value="Growth factor receptor domain"/>
    <property type="match status" value="1"/>
</dbReference>
<dbReference type="GO" id="GO:0043235">
    <property type="term" value="C:receptor complex"/>
    <property type="evidence" value="ECO:0007669"/>
    <property type="project" value="TreeGrafter"/>
</dbReference>
<evidence type="ECO:0000256" key="17">
    <source>
        <dbReference type="SAM" id="Phobius"/>
    </source>
</evidence>
<dbReference type="FunFam" id="1.10.510.10:FF:000554">
    <property type="entry name" value="Predicted protein"/>
    <property type="match status" value="1"/>
</dbReference>
<evidence type="ECO:0000256" key="7">
    <source>
        <dbReference type="ARBA" id="ARBA00022737"/>
    </source>
</evidence>
<dbReference type="PROSITE" id="PS50011">
    <property type="entry name" value="PROTEIN_KINASE_DOM"/>
    <property type="match status" value="1"/>
</dbReference>
<dbReference type="PANTHER" id="PTHR24416:SF525">
    <property type="entry name" value="INSULIN-LIKE RECEPTOR"/>
    <property type="match status" value="1"/>
</dbReference>
<evidence type="ECO:0000256" key="2">
    <source>
        <dbReference type="ARBA" id="ARBA00011902"/>
    </source>
</evidence>
<dbReference type="PANTHER" id="PTHR24416">
    <property type="entry name" value="TYROSINE-PROTEIN KINASE RECEPTOR"/>
    <property type="match status" value="1"/>
</dbReference>
<keyword evidence="12 17" id="KW-0472">Membrane</keyword>
<dbReference type="InterPro" id="IPR013783">
    <property type="entry name" value="Ig-like_fold"/>
</dbReference>
<dbReference type="GO" id="GO:0005886">
    <property type="term" value="C:plasma membrane"/>
    <property type="evidence" value="ECO:0007669"/>
    <property type="project" value="TreeGrafter"/>
</dbReference>
<dbReference type="SUPFAM" id="SSF52058">
    <property type="entry name" value="L domain-like"/>
    <property type="match status" value="2"/>
</dbReference>
<dbReference type="CDD" id="cd00063">
    <property type="entry name" value="FN3"/>
    <property type="match status" value="1"/>
</dbReference>
<dbReference type="Pfam" id="PF07714">
    <property type="entry name" value="PK_Tyr_Ser-Thr"/>
    <property type="match status" value="2"/>
</dbReference>
<evidence type="ECO:0000256" key="14">
    <source>
        <dbReference type="ARBA" id="ARBA00023170"/>
    </source>
</evidence>
<feature type="transmembrane region" description="Helical" evidence="17">
    <location>
        <begin position="929"/>
        <end position="952"/>
    </location>
</feature>
<dbReference type="GO" id="GO:0005524">
    <property type="term" value="F:ATP binding"/>
    <property type="evidence" value="ECO:0007669"/>
    <property type="project" value="UniProtKB-KW"/>
</dbReference>
<name>A0A5K3EF80_MESCO</name>
<dbReference type="WBParaSite" id="MCU_000077-RB">
    <property type="protein sequence ID" value="MCU_000077-RB"/>
    <property type="gene ID" value="MCU_000077"/>
</dbReference>
<dbReference type="InterPro" id="IPR003961">
    <property type="entry name" value="FN3_dom"/>
</dbReference>
<dbReference type="SMART" id="SM00060">
    <property type="entry name" value="FN3"/>
    <property type="match status" value="3"/>
</dbReference>
<evidence type="ECO:0000256" key="10">
    <source>
        <dbReference type="ARBA" id="ARBA00022840"/>
    </source>
</evidence>
<dbReference type="InterPro" id="IPR020635">
    <property type="entry name" value="Tyr_kinase_cat_dom"/>
</dbReference>
<evidence type="ECO:0000256" key="1">
    <source>
        <dbReference type="ARBA" id="ARBA00004479"/>
    </source>
</evidence>
<keyword evidence="14" id="KW-0675">Receptor</keyword>
<feature type="region of interest" description="Disordered" evidence="16">
    <location>
        <begin position="1137"/>
        <end position="1171"/>
    </location>
</feature>
<dbReference type="SMART" id="SM00219">
    <property type="entry name" value="TyrKc"/>
    <property type="match status" value="1"/>
</dbReference>
<dbReference type="Gene3D" id="3.30.200.20">
    <property type="entry name" value="Phosphorylase Kinase, domain 1"/>
    <property type="match status" value="1"/>
</dbReference>
<evidence type="ECO:0000256" key="16">
    <source>
        <dbReference type="SAM" id="MobiDB-lite"/>
    </source>
</evidence>
<dbReference type="GO" id="GO:0004714">
    <property type="term" value="F:transmembrane receptor protein tyrosine kinase activity"/>
    <property type="evidence" value="ECO:0007669"/>
    <property type="project" value="UniProtKB-EC"/>
</dbReference>
<dbReference type="PRINTS" id="PR00109">
    <property type="entry name" value="TYRKINASE"/>
</dbReference>
<evidence type="ECO:0000313" key="19">
    <source>
        <dbReference type="WBParaSite" id="MCU_000077-RB"/>
    </source>
</evidence>
<keyword evidence="5 17" id="KW-0812">Transmembrane</keyword>
<organism evidence="19">
    <name type="scientific">Mesocestoides corti</name>
    <name type="common">Flatworm</name>
    <dbReference type="NCBI Taxonomy" id="53468"/>
    <lineage>
        <taxon>Eukaryota</taxon>
        <taxon>Metazoa</taxon>
        <taxon>Spiralia</taxon>
        <taxon>Lophotrochozoa</taxon>
        <taxon>Platyhelminthes</taxon>
        <taxon>Cestoda</taxon>
        <taxon>Eucestoda</taxon>
        <taxon>Cyclophyllidea</taxon>
        <taxon>Mesocestoididae</taxon>
        <taxon>Mesocestoides</taxon>
    </lineage>
</organism>
<evidence type="ECO:0000256" key="6">
    <source>
        <dbReference type="ARBA" id="ARBA00022729"/>
    </source>
</evidence>
<dbReference type="InterPro" id="IPR008266">
    <property type="entry name" value="Tyr_kinase_AS"/>
</dbReference>
<evidence type="ECO:0000256" key="15">
    <source>
        <dbReference type="ARBA" id="ARBA00023180"/>
    </source>
</evidence>
<dbReference type="InterPro" id="IPR006212">
    <property type="entry name" value="Furin_repeat"/>
</dbReference>
<comment type="subcellular location">
    <subcellularLocation>
        <location evidence="1">Membrane</location>
        <topology evidence="1">Single-pass type I membrane protein</topology>
    </subcellularLocation>
</comment>
<keyword evidence="7" id="KW-0677">Repeat</keyword>
<dbReference type="InterPro" id="IPR000719">
    <property type="entry name" value="Prot_kinase_dom"/>
</dbReference>
<sequence length="1535" mass="168864">SLQTIGLRSLRVIQRGGVRVDLNTNLCYVRTVNWSYIVGNQTAAAAPIRLLTNRLICPDTCQPQYVGSSIQAMTQVETKRISLREKDSKPSHCWSSSHVQSICSTSCSNRGLACRVDNVELCCHVECLAGCYDSGPGACVACKGALHHGICVSKCPEGTYLFHGRRCVSAAECFNMSSGPRLPSVLSSSSSVTTAVDSTSTTTTGRFAIYQGRCVPDCPSGHQRNEASGECLPCGDKCPIIRCHSMLISSLKSLSKLKDCYSVTDLYISIHEGDPALIKQRFDEAFSSLREVKSIKVIRASALTSLAFLRHVRRINTNPSLPPNTTVLEIRGNDNLVELWPPPSQNDSLSGGGGLRVVSEGLVHFILNRYLCPQKIIDLVKSGALILPGGRNFRSEELELAQATNGKLGFCETTQIVLQLKEVFSTTAIIQWPRVFSSRPTGQTTSTFVLVFFQATTKNLTAYSSRLSCGDDSWKMIPSVCNASVVQSVLSDGVAFCSKTIGQLKPATRYAVYVESKPLFSQRGAISNIIYFTTKPSNPSPPRLERLQALNDSKILVKWLPPLQSNGRLAVYALWFRATHVDPEPYLLRDFCFSTPDWLSSSISPSHYVGLSRLTGIFWSVVKQGVCDTQQCKVNGFHRSLWMVDSHDATLPVVFGNRLSRTLGDGEVGLVVVNADSDAEPSEALGLQPQINKKSFSYTLSNLRSFSQYVVELQACQQPDEDSDFPWRDLMIANSNVVGKPGGRWDSYLWRYCSHRVFKTQRTLPNAGADDVNVESIKSEQDSAGTVYVSWAEPPNPNGVILYYVLRYRRVEKAAPKKAGDVDSQPIGQNKSDGAKPSASSSWSTLCVSRANWQSAGVPGGSQRHLRLLGKRNASAPLVAQNLSLGGAELLNLLPGFYELQIMAVSLAGNSSWTAQLLFEVKTSPRDKIIMVAAICVAVLSVLMTSVIACIIHRVRKKRLMDSEWQSPNPEYWHVYEVDDWEMRLEDIDTLNFRHPLGRGNFGMVYRGVVKTLRTPARCFYPQPYNIPVAIKTLSSTSTVFDRRDFITEACYMKQFQSFHVVRLFGVVSKSSPPSAFRASRRGGGDGLQKRFRLNLRRLFGGALSCSRRQTSRQAVPVPIRKRPLGFSSDETVPEVCENAGSHTPPHPLVSTTSSSKIRGPESPVGGVNGPAAKQDGLRSGWFPRGSFFRLLKDRKRRKGAAEEPEGILSSAVQKCSSTDSIKLFSQYGLFVVMELMENGDLASYLRELGDSGIGFVKPVQAYLWAVQIADGMAYLERKKYVHRDLAARNCLVDGRGVVKIGDFGLCRDIYERNYYHKVGAGKLPVRWMAPESLQSAYFTSRSDVWSFGVVLWEIATMACLPYQGMSHEEVIAYVLDGNTLVSGGAPINCPPLLQSVMLYCWAYRPAQRPTFLHLLFLLAPRFADADFRQASYFYVGDTLTQQPPPYQDLENSFSSNSSSAAGFSDLPNLIKTVLGPPHLYHDNESGGSNTSLSDGSPPTSGAPASHLDSTPNTQQRVTGGVDRCSLDDADTSSC</sequence>
<feature type="region of interest" description="Disordered" evidence="16">
    <location>
        <begin position="817"/>
        <end position="838"/>
    </location>
</feature>
<evidence type="ECO:0000256" key="4">
    <source>
        <dbReference type="ARBA" id="ARBA00022679"/>
    </source>
</evidence>
<dbReference type="GO" id="GO:0007169">
    <property type="term" value="P:cell surface receptor protein tyrosine kinase signaling pathway"/>
    <property type="evidence" value="ECO:0007669"/>
    <property type="project" value="TreeGrafter"/>
</dbReference>
<dbReference type="SMART" id="SM00261">
    <property type="entry name" value="FU"/>
    <property type="match status" value="1"/>
</dbReference>
<dbReference type="CDD" id="cd00064">
    <property type="entry name" value="FU"/>
    <property type="match status" value="1"/>
</dbReference>
<protein>
    <recommendedName>
        <fullName evidence="2">receptor protein-tyrosine kinase</fullName>
        <ecNumber evidence="2">2.7.10.1</ecNumber>
    </recommendedName>
</protein>
<dbReference type="EC" id="2.7.10.1" evidence="2"/>
<feature type="domain" description="Protein kinase" evidence="18">
    <location>
        <begin position="991"/>
        <end position="1423"/>
    </location>
</feature>
<keyword evidence="9" id="KW-0418">Kinase</keyword>
<dbReference type="Gene3D" id="2.60.40.10">
    <property type="entry name" value="Immunoglobulins"/>
    <property type="match status" value="3"/>
</dbReference>
<dbReference type="Pfam" id="PF00757">
    <property type="entry name" value="Furin-like"/>
    <property type="match status" value="1"/>
</dbReference>
<keyword evidence="15" id="KW-0325">Glycoprotein</keyword>
<evidence type="ECO:0000256" key="12">
    <source>
        <dbReference type="ARBA" id="ARBA00023136"/>
    </source>
</evidence>
<dbReference type="InterPro" id="IPR011009">
    <property type="entry name" value="Kinase-like_dom_sf"/>
</dbReference>